<dbReference type="PANTHER" id="PTHR45566:SF1">
    <property type="entry name" value="HTH-TYPE TRANSCRIPTIONAL REGULATOR YHJB-RELATED"/>
    <property type="match status" value="1"/>
</dbReference>
<gene>
    <name evidence="6" type="ORF">SM757_26040</name>
</gene>
<dbReference type="Pfam" id="PF00196">
    <property type="entry name" value="GerE"/>
    <property type="match status" value="1"/>
</dbReference>
<dbReference type="InterPro" id="IPR051015">
    <property type="entry name" value="EvgA-like"/>
</dbReference>
<dbReference type="InterPro" id="IPR016032">
    <property type="entry name" value="Sig_transdc_resp-reg_C-effctor"/>
</dbReference>
<dbReference type="Proteomes" id="UP001293718">
    <property type="component" value="Unassembled WGS sequence"/>
</dbReference>
<proteinExistence type="predicted"/>
<evidence type="ECO:0000256" key="3">
    <source>
        <dbReference type="PROSITE-ProRule" id="PRU00169"/>
    </source>
</evidence>
<dbReference type="InterPro" id="IPR000792">
    <property type="entry name" value="Tscrpt_reg_LuxR_C"/>
</dbReference>
<dbReference type="PROSITE" id="PS50110">
    <property type="entry name" value="RESPONSE_REGULATORY"/>
    <property type="match status" value="1"/>
</dbReference>
<evidence type="ECO:0000259" key="4">
    <source>
        <dbReference type="PROSITE" id="PS50043"/>
    </source>
</evidence>
<protein>
    <submittedName>
        <fullName evidence="6">Response regulator transcription factor</fullName>
    </submittedName>
</protein>
<dbReference type="SUPFAM" id="SSF52172">
    <property type="entry name" value="CheY-like"/>
    <property type="match status" value="1"/>
</dbReference>
<dbReference type="SMART" id="SM00448">
    <property type="entry name" value="REC"/>
    <property type="match status" value="1"/>
</dbReference>
<feature type="modified residue" description="4-aspartylphosphate" evidence="3">
    <location>
        <position position="93"/>
    </location>
</feature>
<dbReference type="EMBL" id="JAXOJX010000057">
    <property type="protein sequence ID" value="MDZ5460046.1"/>
    <property type="molecule type" value="Genomic_DNA"/>
</dbReference>
<comment type="caution">
    <text evidence="6">The sequence shown here is derived from an EMBL/GenBank/DDBJ whole genome shotgun (WGS) entry which is preliminary data.</text>
</comment>
<dbReference type="Gene3D" id="1.10.10.10">
    <property type="entry name" value="Winged helix-like DNA-binding domain superfamily/Winged helix DNA-binding domain"/>
    <property type="match status" value="1"/>
</dbReference>
<reference evidence="6 7" key="1">
    <citation type="submission" date="2023-11" db="EMBL/GenBank/DDBJ databases">
        <title>Draft genome of Azohydromonas lata strain H1 (DSM1123), a polyhydroxyalkanoate producer.</title>
        <authorList>
            <person name="Traversa D."/>
            <person name="D'Addabbo P."/>
            <person name="Pazzani C."/>
            <person name="Manzari C."/>
            <person name="Chiara M."/>
            <person name="Scrascia M."/>
        </authorList>
    </citation>
    <scope>NUCLEOTIDE SEQUENCE [LARGE SCALE GENOMIC DNA]</scope>
    <source>
        <strain evidence="6 7">H1</strain>
    </source>
</reference>
<dbReference type="SUPFAM" id="SSF46894">
    <property type="entry name" value="C-terminal effector domain of the bipartite response regulators"/>
    <property type="match status" value="1"/>
</dbReference>
<dbReference type="CDD" id="cd06170">
    <property type="entry name" value="LuxR_C_like"/>
    <property type="match status" value="1"/>
</dbReference>
<organism evidence="6 7">
    <name type="scientific">Azohydromonas lata</name>
    <dbReference type="NCBI Taxonomy" id="45677"/>
    <lineage>
        <taxon>Bacteria</taxon>
        <taxon>Pseudomonadati</taxon>
        <taxon>Pseudomonadota</taxon>
        <taxon>Betaproteobacteria</taxon>
        <taxon>Burkholderiales</taxon>
        <taxon>Sphaerotilaceae</taxon>
        <taxon>Azohydromonas</taxon>
    </lineage>
</organism>
<dbReference type="InterPro" id="IPR001789">
    <property type="entry name" value="Sig_transdc_resp-reg_receiver"/>
</dbReference>
<dbReference type="InterPro" id="IPR011006">
    <property type="entry name" value="CheY-like_superfamily"/>
</dbReference>
<evidence type="ECO:0000256" key="2">
    <source>
        <dbReference type="ARBA" id="ARBA00023125"/>
    </source>
</evidence>
<feature type="domain" description="HTH luxR-type" evidence="4">
    <location>
        <begin position="184"/>
        <end position="246"/>
    </location>
</feature>
<dbReference type="PANTHER" id="PTHR45566">
    <property type="entry name" value="HTH-TYPE TRANSCRIPTIONAL REGULATOR YHJB-RELATED"/>
    <property type="match status" value="1"/>
</dbReference>
<accession>A0ABU5IMB5</accession>
<feature type="domain" description="Response regulatory" evidence="5">
    <location>
        <begin position="40"/>
        <end position="158"/>
    </location>
</feature>
<evidence type="ECO:0000259" key="5">
    <source>
        <dbReference type="PROSITE" id="PS50110"/>
    </source>
</evidence>
<dbReference type="PROSITE" id="PS50043">
    <property type="entry name" value="HTH_LUXR_2"/>
    <property type="match status" value="1"/>
</dbReference>
<evidence type="ECO:0000256" key="1">
    <source>
        <dbReference type="ARBA" id="ARBA00022553"/>
    </source>
</evidence>
<dbReference type="InterPro" id="IPR058245">
    <property type="entry name" value="NreC/VraR/RcsB-like_REC"/>
</dbReference>
<keyword evidence="1 3" id="KW-0597">Phosphoprotein</keyword>
<keyword evidence="7" id="KW-1185">Reference proteome</keyword>
<dbReference type="InterPro" id="IPR036388">
    <property type="entry name" value="WH-like_DNA-bd_sf"/>
</dbReference>
<evidence type="ECO:0000313" key="7">
    <source>
        <dbReference type="Proteomes" id="UP001293718"/>
    </source>
</evidence>
<dbReference type="Gene3D" id="3.40.50.2300">
    <property type="match status" value="1"/>
</dbReference>
<dbReference type="PRINTS" id="PR00038">
    <property type="entry name" value="HTHLUXR"/>
</dbReference>
<dbReference type="RefSeq" id="WP_322467622.1">
    <property type="nucleotide sequence ID" value="NZ_JAXOJX010000057.1"/>
</dbReference>
<dbReference type="Pfam" id="PF00072">
    <property type="entry name" value="Response_reg"/>
    <property type="match status" value="1"/>
</dbReference>
<evidence type="ECO:0000313" key="6">
    <source>
        <dbReference type="EMBL" id="MDZ5460046.1"/>
    </source>
</evidence>
<dbReference type="SMART" id="SM00421">
    <property type="entry name" value="HTH_LUXR"/>
    <property type="match status" value="1"/>
</dbReference>
<keyword evidence="2" id="KW-0238">DNA-binding</keyword>
<name>A0ABU5IMB5_9BURK</name>
<sequence length="246" mass="27398">MQRICHFRLGDDMQCVSESSWIPRAVEIQEVKIECLVSRRILLVDDHELIRCGLRSLYAEIDGVPVAWLEAASLEEALEVYARHEPVDAVLLDLNLHDSKGLQGLRRFVQCHPEARVAVFSGTQDEFVVRQARALGAVAYLHKGAVMQDMRRTLGALLQTRSDKREGAVCAAGALFPKFTGSTLYERVSELGPRHLEILELVLSGCANQEISQCMSLSLGTVKNYVSALLLALDVKSRSHLISLFR</sequence>
<dbReference type="CDD" id="cd17535">
    <property type="entry name" value="REC_NarL-like"/>
    <property type="match status" value="1"/>
</dbReference>